<comment type="subcellular location">
    <subcellularLocation>
        <location evidence="1 8">Cell membrane</location>
        <topology evidence="1 8">Multi-pass membrane protein</topology>
    </subcellularLocation>
</comment>
<feature type="domain" description="ABC transmembrane type-1" evidence="9">
    <location>
        <begin position="76"/>
        <end position="276"/>
    </location>
</feature>
<keyword evidence="6 8" id="KW-1133">Transmembrane helix</keyword>
<dbReference type="InterPro" id="IPR010065">
    <property type="entry name" value="AA_ABC_transptr_permease_3TM"/>
</dbReference>
<dbReference type="InterPro" id="IPR000515">
    <property type="entry name" value="MetI-like"/>
</dbReference>
<organism evidence="10 11">
    <name type="scientific">Leucobacter exalbidus</name>
    <dbReference type="NCBI Taxonomy" id="662960"/>
    <lineage>
        <taxon>Bacteria</taxon>
        <taxon>Bacillati</taxon>
        <taxon>Actinomycetota</taxon>
        <taxon>Actinomycetes</taxon>
        <taxon>Micrococcales</taxon>
        <taxon>Microbacteriaceae</taxon>
        <taxon>Leucobacter</taxon>
    </lineage>
</organism>
<proteinExistence type="inferred from homology"/>
<gene>
    <name evidence="10" type="ORF">JOF28_001728</name>
</gene>
<dbReference type="PROSITE" id="PS50928">
    <property type="entry name" value="ABC_TM1"/>
    <property type="match status" value="1"/>
</dbReference>
<dbReference type="EMBL" id="JAFIDA010000001">
    <property type="protein sequence ID" value="MBP1326496.1"/>
    <property type="molecule type" value="Genomic_DNA"/>
</dbReference>
<keyword evidence="3" id="KW-1003">Cell membrane</keyword>
<evidence type="ECO:0000256" key="5">
    <source>
        <dbReference type="ARBA" id="ARBA00022970"/>
    </source>
</evidence>
<evidence type="ECO:0000256" key="4">
    <source>
        <dbReference type="ARBA" id="ARBA00022692"/>
    </source>
</evidence>
<dbReference type="NCBIfam" id="TIGR01726">
    <property type="entry name" value="HEQRo_perm_3TM"/>
    <property type="match status" value="1"/>
</dbReference>
<dbReference type="PANTHER" id="PTHR30614:SF0">
    <property type="entry name" value="L-CYSTINE TRANSPORT SYSTEM PERMEASE PROTEIN TCYL"/>
    <property type="match status" value="1"/>
</dbReference>
<name>A0A940PWM9_9MICO</name>
<keyword evidence="11" id="KW-1185">Reference proteome</keyword>
<dbReference type="RefSeq" id="WP_209705384.1">
    <property type="nucleotide sequence ID" value="NZ_JAFIDA010000001.1"/>
</dbReference>
<feature type="transmembrane region" description="Helical" evidence="8">
    <location>
        <begin position="73"/>
        <end position="102"/>
    </location>
</feature>
<accession>A0A940PWM9</accession>
<dbReference type="AlphaFoldDB" id="A0A940PWM9"/>
<dbReference type="GO" id="GO:0022857">
    <property type="term" value="F:transmembrane transporter activity"/>
    <property type="evidence" value="ECO:0007669"/>
    <property type="project" value="InterPro"/>
</dbReference>
<dbReference type="Gene3D" id="1.10.3720.10">
    <property type="entry name" value="MetI-like"/>
    <property type="match status" value="1"/>
</dbReference>
<feature type="transmembrane region" description="Helical" evidence="8">
    <location>
        <begin position="35"/>
        <end position="53"/>
    </location>
</feature>
<sequence>MTTSALNDHQIEKLEQEAQGTGAIHSVSVKHPWQAVAGVLVILLLAALAWRMATNENIKWSIVFDNLAAPGILRGLGTTLLLTALAMAIGLTLGTVLAVARLSSNRVLQSVSNGYIWLFRGTPLLVQLLLWFNLALFFPRLGFGEISVDTNIFMTPFMAALLGLGLNEGAYMAEIVRGGIQSVDRGQVEAASALGLRSRRIMSRIILPQAMRVIIPPVGNNLITMLKMTSLVSVIAVPDLLNRAQIVSARNFYVFELLIVATVWYLVFTTIFTLLQMQIEKRFARGFSQTHPRIGKRVAKGLIPGRLSNTQILEVVQEKREGRRS</sequence>
<evidence type="ECO:0000256" key="2">
    <source>
        <dbReference type="ARBA" id="ARBA00022448"/>
    </source>
</evidence>
<evidence type="ECO:0000259" key="9">
    <source>
        <dbReference type="PROSITE" id="PS50928"/>
    </source>
</evidence>
<evidence type="ECO:0000256" key="1">
    <source>
        <dbReference type="ARBA" id="ARBA00004651"/>
    </source>
</evidence>
<dbReference type="GO" id="GO:0043190">
    <property type="term" value="C:ATP-binding cassette (ABC) transporter complex"/>
    <property type="evidence" value="ECO:0007669"/>
    <property type="project" value="InterPro"/>
</dbReference>
<feature type="transmembrane region" description="Helical" evidence="8">
    <location>
        <begin position="150"/>
        <end position="167"/>
    </location>
</feature>
<evidence type="ECO:0000256" key="3">
    <source>
        <dbReference type="ARBA" id="ARBA00022475"/>
    </source>
</evidence>
<dbReference type="Proteomes" id="UP000675163">
    <property type="component" value="Unassembled WGS sequence"/>
</dbReference>
<evidence type="ECO:0000256" key="7">
    <source>
        <dbReference type="ARBA" id="ARBA00023136"/>
    </source>
</evidence>
<evidence type="ECO:0000256" key="8">
    <source>
        <dbReference type="RuleBase" id="RU363032"/>
    </source>
</evidence>
<dbReference type="Pfam" id="PF00528">
    <property type="entry name" value="BPD_transp_1"/>
    <property type="match status" value="1"/>
</dbReference>
<reference evidence="10" key="1">
    <citation type="submission" date="2021-02" db="EMBL/GenBank/DDBJ databases">
        <title>Sequencing the genomes of 1000 actinobacteria strains.</title>
        <authorList>
            <person name="Klenk H.-P."/>
        </authorList>
    </citation>
    <scope>NUCLEOTIDE SEQUENCE</scope>
    <source>
        <strain evidence="10">DSM 22850</strain>
    </source>
</reference>
<comment type="similarity">
    <text evidence="8">Belongs to the binding-protein-dependent transport system permease family.</text>
</comment>
<dbReference type="InterPro" id="IPR043429">
    <property type="entry name" value="ArtM/GltK/GlnP/TcyL/YhdX-like"/>
</dbReference>
<comment type="caution">
    <text evidence="10">The sequence shown here is derived from an EMBL/GenBank/DDBJ whole genome shotgun (WGS) entry which is preliminary data.</text>
</comment>
<evidence type="ECO:0000313" key="10">
    <source>
        <dbReference type="EMBL" id="MBP1326496.1"/>
    </source>
</evidence>
<dbReference type="GO" id="GO:0006865">
    <property type="term" value="P:amino acid transport"/>
    <property type="evidence" value="ECO:0007669"/>
    <property type="project" value="UniProtKB-KW"/>
</dbReference>
<evidence type="ECO:0000256" key="6">
    <source>
        <dbReference type="ARBA" id="ARBA00022989"/>
    </source>
</evidence>
<keyword evidence="4 8" id="KW-0812">Transmembrane</keyword>
<dbReference type="CDD" id="cd06261">
    <property type="entry name" value="TM_PBP2"/>
    <property type="match status" value="1"/>
</dbReference>
<dbReference type="PANTHER" id="PTHR30614">
    <property type="entry name" value="MEMBRANE COMPONENT OF AMINO ACID ABC TRANSPORTER"/>
    <property type="match status" value="1"/>
</dbReference>
<protein>
    <submittedName>
        <fullName evidence="10">Polar amino acid transport system permease protein</fullName>
    </submittedName>
</protein>
<dbReference type="SUPFAM" id="SSF161098">
    <property type="entry name" value="MetI-like"/>
    <property type="match status" value="1"/>
</dbReference>
<evidence type="ECO:0000313" key="11">
    <source>
        <dbReference type="Proteomes" id="UP000675163"/>
    </source>
</evidence>
<keyword evidence="5" id="KW-0029">Amino-acid transport</keyword>
<keyword evidence="2 8" id="KW-0813">Transport</keyword>
<feature type="transmembrane region" description="Helical" evidence="8">
    <location>
        <begin position="253"/>
        <end position="275"/>
    </location>
</feature>
<feature type="transmembrane region" description="Helical" evidence="8">
    <location>
        <begin position="114"/>
        <end position="138"/>
    </location>
</feature>
<dbReference type="FunFam" id="1.10.3720.10:FF:000006">
    <property type="entry name" value="Glutamate/aspartate ABC transporter, permease protein GltK"/>
    <property type="match status" value="1"/>
</dbReference>
<keyword evidence="7 8" id="KW-0472">Membrane</keyword>
<dbReference type="InterPro" id="IPR035906">
    <property type="entry name" value="MetI-like_sf"/>
</dbReference>